<evidence type="ECO:0000256" key="9">
    <source>
        <dbReference type="ARBA" id="ARBA00023146"/>
    </source>
</evidence>
<evidence type="ECO:0000256" key="11">
    <source>
        <dbReference type="ARBA" id="ARBA00048573"/>
    </source>
</evidence>
<dbReference type="InterPro" id="IPR044136">
    <property type="entry name" value="Lys-tRNA-ligase_II_N"/>
</dbReference>
<dbReference type="FunFam" id="3.30.930.10:FF:000238">
    <property type="entry name" value="Lysine--tRNA ligase"/>
    <property type="match status" value="1"/>
</dbReference>
<dbReference type="CDD" id="cd00775">
    <property type="entry name" value="LysRS_core"/>
    <property type="match status" value="1"/>
</dbReference>
<evidence type="ECO:0000256" key="5">
    <source>
        <dbReference type="ARBA" id="ARBA00022598"/>
    </source>
</evidence>
<protein>
    <recommendedName>
        <fullName evidence="3 12">Lysine--tRNA ligase</fullName>
        <ecNumber evidence="3 12">6.1.1.6</ecNumber>
    </recommendedName>
    <alternativeName>
        <fullName evidence="10 12">Lysyl-tRNA synthetase</fullName>
    </alternativeName>
</protein>
<evidence type="ECO:0000256" key="4">
    <source>
        <dbReference type="ARBA" id="ARBA00022490"/>
    </source>
</evidence>
<dbReference type="PIRSF" id="PIRSF039101">
    <property type="entry name" value="LysRS2"/>
    <property type="match status" value="1"/>
</dbReference>
<dbReference type="SUPFAM" id="SSF55681">
    <property type="entry name" value="Class II aaRS and biotin synthetases"/>
    <property type="match status" value="1"/>
</dbReference>
<evidence type="ECO:0000256" key="1">
    <source>
        <dbReference type="ARBA" id="ARBA00004496"/>
    </source>
</evidence>
<dbReference type="InterPro" id="IPR004365">
    <property type="entry name" value="NA-bd_OB_tRNA"/>
</dbReference>
<dbReference type="VEuPathDB" id="TriTrypDB:TvY486_0801050"/>
<keyword evidence="4" id="KW-0963">Cytoplasm</keyword>
<dbReference type="EMBL" id="HE573024">
    <property type="protein sequence ID" value="CCC49497.1"/>
    <property type="molecule type" value="Genomic_DNA"/>
</dbReference>
<comment type="catalytic activity">
    <reaction evidence="11 12">
        <text>tRNA(Lys) + L-lysine + ATP = L-lysyl-tRNA(Lys) + AMP + diphosphate</text>
        <dbReference type="Rhea" id="RHEA:20792"/>
        <dbReference type="Rhea" id="RHEA-COMP:9696"/>
        <dbReference type="Rhea" id="RHEA-COMP:9697"/>
        <dbReference type="ChEBI" id="CHEBI:30616"/>
        <dbReference type="ChEBI" id="CHEBI:32551"/>
        <dbReference type="ChEBI" id="CHEBI:33019"/>
        <dbReference type="ChEBI" id="CHEBI:78442"/>
        <dbReference type="ChEBI" id="CHEBI:78529"/>
        <dbReference type="ChEBI" id="CHEBI:456215"/>
        <dbReference type="EC" id="6.1.1.6"/>
    </reaction>
</comment>
<dbReference type="InterPro" id="IPR006195">
    <property type="entry name" value="aa-tRNA-synth_II"/>
</dbReference>
<reference evidence="14" key="1">
    <citation type="journal article" date="2012" name="Proc. Natl. Acad. Sci. U.S.A.">
        <title>Antigenic diversity is generated by distinct evolutionary mechanisms in African trypanosome species.</title>
        <authorList>
            <person name="Jackson A.P."/>
            <person name="Berry A."/>
            <person name="Aslett M."/>
            <person name="Allison H.C."/>
            <person name="Burton P."/>
            <person name="Vavrova-Anderson J."/>
            <person name="Brown R."/>
            <person name="Browne H."/>
            <person name="Corton N."/>
            <person name="Hauser H."/>
            <person name="Gamble J."/>
            <person name="Gilderthorp R."/>
            <person name="Marcello L."/>
            <person name="McQuillan J."/>
            <person name="Otto T.D."/>
            <person name="Quail M.A."/>
            <person name="Sanders M.J."/>
            <person name="van Tonder A."/>
            <person name="Ginger M.L."/>
            <person name="Field M.C."/>
            <person name="Barry J.D."/>
            <person name="Hertz-Fowler C."/>
            <person name="Berriman M."/>
        </authorList>
    </citation>
    <scope>NUCLEOTIDE SEQUENCE</scope>
    <source>
        <strain evidence="14">Y486</strain>
    </source>
</reference>
<dbReference type="GO" id="GO:0005524">
    <property type="term" value="F:ATP binding"/>
    <property type="evidence" value="ECO:0007669"/>
    <property type="project" value="UniProtKB-KW"/>
</dbReference>
<dbReference type="InterPro" id="IPR002313">
    <property type="entry name" value="Lys-tRNA-ligase_II"/>
</dbReference>
<dbReference type="GO" id="GO:0000049">
    <property type="term" value="F:tRNA binding"/>
    <property type="evidence" value="ECO:0007669"/>
    <property type="project" value="TreeGrafter"/>
</dbReference>
<dbReference type="PANTHER" id="PTHR42918">
    <property type="entry name" value="LYSYL-TRNA SYNTHETASE"/>
    <property type="match status" value="1"/>
</dbReference>
<dbReference type="NCBIfam" id="TIGR00499">
    <property type="entry name" value="lysS_bact"/>
    <property type="match status" value="1"/>
</dbReference>
<dbReference type="EC" id="6.1.1.6" evidence="3 12"/>
<dbReference type="PRINTS" id="PR00982">
    <property type="entry name" value="TRNASYNTHLYS"/>
</dbReference>
<gene>
    <name evidence="14" type="ORF">TVY486_0801050</name>
</gene>
<evidence type="ECO:0000259" key="13">
    <source>
        <dbReference type="PROSITE" id="PS50862"/>
    </source>
</evidence>
<dbReference type="GO" id="GO:0006430">
    <property type="term" value="P:lysyl-tRNA aminoacylation"/>
    <property type="evidence" value="ECO:0007669"/>
    <property type="project" value="InterPro"/>
</dbReference>
<dbReference type="AlphaFoldDB" id="G0U099"/>
<keyword evidence="7" id="KW-0067">ATP-binding</keyword>
<feature type="domain" description="Aminoacyl-transfer RNA synthetases class-II family profile" evidence="13">
    <location>
        <begin position="226"/>
        <end position="554"/>
    </location>
</feature>
<dbReference type="PANTHER" id="PTHR42918:SF9">
    <property type="entry name" value="LYSINE--TRNA LIGASE"/>
    <property type="match status" value="1"/>
</dbReference>
<evidence type="ECO:0000256" key="6">
    <source>
        <dbReference type="ARBA" id="ARBA00022741"/>
    </source>
</evidence>
<dbReference type="InterPro" id="IPR004364">
    <property type="entry name" value="Aa-tRNA-synt_II"/>
</dbReference>
<evidence type="ECO:0000313" key="14">
    <source>
        <dbReference type="EMBL" id="CCC49497.1"/>
    </source>
</evidence>
<dbReference type="InterPro" id="IPR045864">
    <property type="entry name" value="aa-tRNA-synth_II/BPL/LPL"/>
</dbReference>
<dbReference type="Gene3D" id="2.40.50.140">
    <property type="entry name" value="Nucleic acid-binding proteins"/>
    <property type="match status" value="1"/>
</dbReference>
<dbReference type="GO" id="GO:0004824">
    <property type="term" value="F:lysine-tRNA ligase activity"/>
    <property type="evidence" value="ECO:0007669"/>
    <property type="project" value="UniProtKB-EC"/>
</dbReference>
<dbReference type="GO" id="GO:0005829">
    <property type="term" value="C:cytosol"/>
    <property type="evidence" value="ECO:0007669"/>
    <property type="project" value="TreeGrafter"/>
</dbReference>
<name>G0U099_TRYVY</name>
<keyword evidence="8" id="KW-0648">Protein biosynthesis</keyword>
<evidence type="ECO:0000256" key="8">
    <source>
        <dbReference type="ARBA" id="ARBA00022917"/>
    </source>
</evidence>
<dbReference type="HAMAP" id="MF_00252">
    <property type="entry name" value="Lys_tRNA_synth_class2"/>
    <property type="match status" value="1"/>
</dbReference>
<dbReference type="OMA" id="DFRNEGM"/>
<dbReference type="InterPro" id="IPR018149">
    <property type="entry name" value="Lys-tRNA-synth_II_C"/>
</dbReference>
<dbReference type="InterPro" id="IPR034762">
    <property type="entry name" value="Lys-tRNA-ligase_II_bac/euk"/>
</dbReference>
<proteinExistence type="inferred from homology"/>
<organism evidence="14">
    <name type="scientific">Trypanosoma vivax (strain Y486)</name>
    <dbReference type="NCBI Taxonomy" id="1055687"/>
    <lineage>
        <taxon>Eukaryota</taxon>
        <taxon>Discoba</taxon>
        <taxon>Euglenozoa</taxon>
        <taxon>Kinetoplastea</taxon>
        <taxon>Metakinetoplastina</taxon>
        <taxon>Trypanosomatida</taxon>
        <taxon>Trypanosomatidae</taxon>
        <taxon>Trypanosoma</taxon>
        <taxon>Duttonella</taxon>
    </lineage>
</organism>
<keyword evidence="5 14" id="KW-0436">Ligase</keyword>
<evidence type="ECO:0000256" key="2">
    <source>
        <dbReference type="ARBA" id="ARBA00008226"/>
    </source>
</evidence>
<dbReference type="Pfam" id="PF00152">
    <property type="entry name" value="tRNA-synt_2"/>
    <property type="match status" value="1"/>
</dbReference>
<keyword evidence="9 14" id="KW-0030">Aminoacyl-tRNA synthetase</keyword>
<dbReference type="NCBIfam" id="NF001756">
    <property type="entry name" value="PRK00484.1"/>
    <property type="match status" value="1"/>
</dbReference>
<sequence length="581" mass="66129">MSSVDEVRAQIDALASEISRVRKDHGPASAQYSQLVAKMTALRKQLPQEKKEKAPEPSYYETRLAVVRELGPLGAAYPHKFDRDYTLPAFRAKYQPVLTENGQRLDEVVRIAGRIMAKRSSGSKLHFLTLQGDGETLQIISSLSDYINDKFTDIHGKIKRGDIVGVSGVASLSNTGEFSMSAREITLLSTCFHMLPDDHYGLSCVEQRFRQRYLDLIVNRESAQTFVLRSKIIRYIRDFFEKNDFLEVETPMLNQIAGGAAARPFITHHNELNQRMFLRIAPELYLKKLVVGGLDRVFELGKQFRNEGIDLTHNPEFTSVEAYWAYADYEDWMKATEDLLHGLAMHLFNTPLVKYAPKDSDGKQLPEVVFNFKKPFKRVYIVPKLEELTGVKFPDEFDSLEANAFLADLCQEKGVECHPPYTTMRLLDALISHYLEPDCHNPTFLCDHPRVMSPLAKWHRKDLRLSERFELFINKKEVCNAYTELNSPLVQRVEFEKQLRDREKGDDEAMVIDEGYIQALEYALPPTGGWGLGVDRLVMFLSNQANIKEVLLFPAMKAENAPGLGYPPGTMLNGQGVPLLK</sequence>
<dbReference type="SUPFAM" id="SSF50249">
    <property type="entry name" value="Nucleic acid-binding proteins"/>
    <property type="match status" value="1"/>
</dbReference>
<dbReference type="PROSITE" id="PS50862">
    <property type="entry name" value="AA_TRNA_LIGASE_II"/>
    <property type="match status" value="1"/>
</dbReference>
<keyword evidence="6" id="KW-0547">Nucleotide-binding</keyword>
<evidence type="ECO:0000256" key="7">
    <source>
        <dbReference type="ARBA" id="ARBA00022840"/>
    </source>
</evidence>
<evidence type="ECO:0000256" key="3">
    <source>
        <dbReference type="ARBA" id="ARBA00013166"/>
    </source>
</evidence>
<dbReference type="FunFam" id="2.40.50.140:FF:000050">
    <property type="entry name" value="Lysine--tRNA ligase"/>
    <property type="match status" value="1"/>
</dbReference>
<dbReference type="Pfam" id="PF01336">
    <property type="entry name" value="tRNA_anti-codon"/>
    <property type="match status" value="1"/>
</dbReference>
<dbReference type="Gene3D" id="3.30.930.10">
    <property type="entry name" value="Bira Bifunctional Protein, Domain 2"/>
    <property type="match status" value="1"/>
</dbReference>
<comment type="subcellular location">
    <subcellularLocation>
        <location evidence="1">Cytoplasm</location>
    </subcellularLocation>
</comment>
<comment type="similarity">
    <text evidence="2">Belongs to the class-II aminoacyl-tRNA synthetase family.</text>
</comment>
<dbReference type="CDD" id="cd04322">
    <property type="entry name" value="LysRS_N"/>
    <property type="match status" value="1"/>
</dbReference>
<dbReference type="InterPro" id="IPR012340">
    <property type="entry name" value="NA-bd_OB-fold"/>
</dbReference>
<evidence type="ECO:0000256" key="10">
    <source>
        <dbReference type="ARBA" id="ARBA00030563"/>
    </source>
</evidence>
<accession>G0U099</accession>
<evidence type="ECO:0000256" key="12">
    <source>
        <dbReference type="RuleBase" id="RU003748"/>
    </source>
</evidence>